<gene>
    <name evidence="1" type="ORF">H9926_03595</name>
</gene>
<protein>
    <submittedName>
        <fullName evidence="1">Uncharacterized protein</fullName>
    </submittedName>
</protein>
<accession>A0A9D2QGK9</accession>
<comment type="caution">
    <text evidence="1">The sequence shown here is derived from an EMBL/GenBank/DDBJ whole genome shotgun (WGS) entry which is preliminary data.</text>
</comment>
<dbReference type="AlphaFoldDB" id="A0A9D2QGK9"/>
<dbReference type="Proteomes" id="UP000823922">
    <property type="component" value="Unassembled WGS sequence"/>
</dbReference>
<dbReference type="EMBL" id="DWVS01000085">
    <property type="protein sequence ID" value="HJC87084.1"/>
    <property type="molecule type" value="Genomic_DNA"/>
</dbReference>
<evidence type="ECO:0000313" key="1">
    <source>
        <dbReference type="EMBL" id="HJC87084.1"/>
    </source>
</evidence>
<sequence length="55" mass="5799">MGKGKKGIDWKRGAGVKIIPGSGNAALPISGIFQEYFRYFPEGKSGADKAAAERA</sequence>
<reference evidence="1" key="1">
    <citation type="journal article" date="2021" name="PeerJ">
        <title>Extensive microbial diversity within the chicken gut microbiome revealed by metagenomics and culture.</title>
        <authorList>
            <person name="Gilroy R."/>
            <person name="Ravi A."/>
            <person name="Getino M."/>
            <person name="Pursley I."/>
            <person name="Horton D.L."/>
            <person name="Alikhan N.F."/>
            <person name="Baker D."/>
            <person name="Gharbi K."/>
            <person name="Hall N."/>
            <person name="Watson M."/>
            <person name="Adriaenssens E.M."/>
            <person name="Foster-Nyarko E."/>
            <person name="Jarju S."/>
            <person name="Secka A."/>
            <person name="Antonio M."/>
            <person name="Oren A."/>
            <person name="Chaudhuri R.R."/>
            <person name="La Ragione R."/>
            <person name="Hildebrand F."/>
            <person name="Pallen M.J."/>
        </authorList>
    </citation>
    <scope>NUCLEOTIDE SEQUENCE</scope>
    <source>
        <strain evidence="1">ChiBcec1-1630</strain>
    </source>
</reference>
<evidence type="ECO:0000313" key="2">
    <source>
        <dbReference type="Proteomes" id="UP000823922"/>
    </source>
</evidence>
<organism evidence="1 2">
    <name type="scientific">Candidatus Eisenbergiella intestinigallinarum</name>
    <dbReference type="NCBI Taxonomy" id="2838549"/>
    <lineage>
        <taxon>Bacteria</taxon>
        <taxon>Bacillati</taxon>
        <taxon>Bacillota</taxon>
        <taxon>Clostridia</taxon>
        <taxon>Lachnospirales</taxon>
        <taxon>Lachnospiraceae</taxon>
        <taxon>Eisenbergiella</taxon>
    </lineage>
</organism>
<reference evidence="1" key="2">
    <citation type="submission" date="2021-04" db="EMBL/GenBank/DDBJ databases">
        <authorList>
            <person name="Gilroy R."/>
        </authorList>
    </citation>
    <scope>NUCLEOTIDE SEQUENCE</scope>
    <source>
        <strain evidence="1">ChiBcec1-1630</strain>
    </source>
</reference>
<proteinExistence type="predicted"/>
<name>A0A9D2QGK9_9FIRM</name>